<reference evidence="3" key="1">
    <citation type="journal article" date="2021" name="J. Hered.">
        <title>Genome Assembly of Salicaceae Populus deltoides (Eastern Cottonwood) I-69 Based on Nanopore Sequencing and Hi-C Technologies.</title>
        <authorList>
            <person name="Bai S."/>
            <person name="Wu H."/>
            <person name="Zhang J."/>
            <person name="Pan Z."/>
            <person name="Zhao W."/>
            <person name="Li Z."/>
            <person name="Tong C."/>
        </authorList>
    </citation>
    <scope>NUCLEOTIDE SEQUENCE</scope>
    <source>
        <tissue evidence="3">Leaf</tissue>
    </source>
</reference>
<protein>
    <submittedName>
        <fullName evidence="3">Uncharacterized protein</fullName>
    </submittedName>
</protein>
<name>A0A8T2WHZ2_POPDE</name>
<keyword evidence="2" id="KW-0732">Signal</keyword>
<sequence>MKLKLRCFLIIMHWHALSEVPMDCIPREDLSLLIDHAANFAVKVFDSPDLLSPQALQTSLSNQLNKFKSCIKKAEFNRFALEEHSFQAPTSPPHLLFENKKSQID</sequence>
<accession>A0A8T2WHZ2</accession>
<comment type="caution">
    <text evidence="3">The sequence shown here is derived from an EMBL/GenBank/DDBJ whole genome shotgun (WGS) entry which is preliminary data.</text>
</comment>
<evidence type="ECO:0000313" key="3">
    <source>
        <dbReference type="EMBL" id="KAH8480400.1"/>
    </source>
</evidence>
<dbReference type="Proteomes" id="UP000807159">
    <property type="component" value="Chromosome 19"/>
</dbReference>
<evidence type="ECO:0000256" key="2">
    <source>
        <dbReference type="SAM" id="SignalP"/>
    </source>
</evidence>
<feature type="signal peptide" evidence="2">
    <location>
        <begin position="1"/>
        <end position="18"/>
    </location>
</feature>
<organism evidence="3 4">
    <name type="scientific">Populus deltoides</name>
    <name type="common">Eastern poplar</name>
    <name type="synonym">Eastern cottonwood</name>
    <dbReference type="NCBI Taxonomy" id="3696"/>
    <lineage>
        <taxon>Eukaryota</taxon>
        <taxon>Viridiplantae</taxon>
        <taxon>Streptophyta</taxon>
        <taxon>Embryophyta</taxon>
        <taxon>Tracheophyta</taxon>
        <taxon>Spermatophyta</taxon>
        <taxon>Magnoliopsida</taxon>
        <taxon>eudicotyledons</taxon>
        <taxon>Gunneridae</taxon>
        <taxon>Pentapetalae</taxon>
        <taxon>rosids</taxon>
        <taxon>fabids</taxon>
        <taxon>Malpighiales</taxon>
        <taxon>Salicaceae</taxon>
        <taxon>Saliceae</taxon>
        <taxon>Populus</taxon>
    </lineage>
</organism>
<dbReference type="EMBL" id="JACEGQ020000019">
    <property type="protein sequence ID" value="KAH8480400.1"/>
    <property type="molecule type" value="Genomic_DNA"/>
</dbReference>
<proteinExistence type="predicted"/>
<dbReference type="AlphaFoldDB" id="A0A8T2WHZ2"/>
<keyword evidence="4" id="KW-1185">Reference proteome</keyword>
<evidence type="ECO:0000313" key="4">
    <source>
        <dbReference type="Proteomes" id="UP000807159"/>
    </source>
</evidence>
<evidence type="ECO:0000256" key="1">
    <source>
        <dbReference type="SAM" id="MobiDB-lite"/>
    </source>
</evidence>
<feature type="region of interest" description="Disordered" evidence="1">
    <location>
        <begin position="86"/>
        <end position="105"/>
    </location>
</feature>
<gene>
    <name evidence="3" type="ORF">H0E87_030599</name>
</gene>
<feature type="chain" id="PRO_5035891867" evidence="2">
    <location>
        <begin position="19"/>
        <end position="105"/>
    </location>
</feature>